<dbReference type="AlphaFoldDB" id="A0A846MBV4"/>
<evidence type="ECO:0000313" key="1">
    <source>
        <dbReference type="EMBL" id="NIK13947.1"/>
    </source>
</evidence>
<proteinExistence type="predicted"/>
<reference evidence="1 2" key="1">
    <citation type="submission" date="2020-03" db="EMBL/GenBank/DDBJ databases">
        <title>Genomic Encyclopedia of Archaeal and Bacterial Type Strains, Phase II (KMG-II): from individual species to whole genera.</title>
        <authorList>
            <person name="Goeker M."/>
        </authorList>
    </citation>
    <scope>NUCLEOTIDE SEQUENCE [LARGE SCALE GENOMIC DNA]</scope>
    <source>
        <strain evidence="1 2">DSM 4749</strain>
    </source>
</reference>
<sequence length="30" mass="3525">MISNLVIEHAIIAKVSHFYKLYFSILVDFL</sequence>
<keyword evidence="2" id="KW-1185">Reference proteome</keyword>
<evidence type="ECO:0000313" key="2">
    <source>
        <dbReference type="Proteomes" id="UP000532769"/>
    </source>
</evidence>
<name>A0A846MBV4_9BACL</name>
<comment type="caution">
    <text evidence="1">The sequence shown here is derived from an EMBL/GenBank/DDBJ whole genome shotgun (WGS) entry which is preliminary data.</text>
</comment>
<protein>
    <submittedName>
        <fullName evidence="1">Uncharacterized protein</fullName>
    </submittedName>
</protein>
<dbReference type="Proteomes" id="UP000532769">
    <property type="component" value="Unassembled WGS sequence"/>
</dbReference>
<gene>
    <name evidence="1" type="ORF">BDD39_000457</name>
</gene>
<dbReference type="EMBL" id="JAASRS010000001">
    <property type="protein sequence ID" value="NIK13947.1"/>
    <property type="molecule type" value="Genomic_DNA"/>
</dbReference>
<accession>A0A846MBV4</accession>
<organism evidence="1 2">
    <name type="scientific">Saccharococcus thermophilus</name>
    <dbReference type="NCBI Taxonomy" id="29396"/>
    <lineage>
        <taxon>Bacteria</taxon>
        <taxon>Bacillati</taxon>
        <taxon>Bacillota</taxon>
        <taxon>Bacilli</taxon>
        <taxon>Bacillales</taxon>
        <taxon>Anoxybacillaceae</taxon>
        <taxon>Saccharococcus</taxon>
    </lineage>
</organism>